<dbReference type="Pfam" id="PF14352">
    <property type="entry name" value="DUF4402"/>
    <property type="match status" value="1"/>
</dbReference>
<dbReference type="RefSeq" id="WP_249832395.1">
    <property type="nucleotide sequence ID" value="NZ_JAMGBE010000004.1"/>
</dbReference>
<name>A0ABT0S5J9_9SPHN</name>
<accession>A0ABT0S5J9</accession>
<dbReference type="EMBL" id="JAMGBE010000004">
    <property type="protein sequence ID" value="MCL6730903.1"/>
    <property type="molecule type" value="Genomic_DNA"/>
</dbReference>
<gene>
    <name evidence="2" type="ORF">LZ538_12720</name>
</gene>
<protein>
    <submittedName>
        <fullName evidence="2">DUF4402 domain-containing protein</fullName>
    </submittedName>
</protein>
<evidence type="ECO:0000256" key="1">
    <source>
        <dbReference type="SAM" id="SignalP"/>
    </source>
</evidence>
<organism evidence="2 3">
    <name type="scientific">Sphingomonas hankyongi</name>
    <dbReference type="NCBI Taxonomy" id="2908209"/>
    <lineage>
        <taxon>Bacteria</taxon>
        <taxon>Pseudomonadati</taxon>
        <taxon>Pseudomonadota</taxon>
        <taxon>Alphaproteobacteria</taxon>
        <taxon>Sphingomonadales</taxon>
        <taxon>Sphingomonadaceae</taxon>
        <taxon>Sphingomonas</taxon>
    </lineage>
</organism>
<reference evidence="2" key="1">
    <citation type="submission" date="2022-05" db="EMBL/GenBank/DDBJ databases">
        <authorList>
            <person name="Jo J.-H."/>
            <person name="Im W.-T."/>
        </authorList>
    </citation>
    <scope>NUCLEOTIDE SEQUENCE</scope>
    <source>
        <strain evidence="2">SE220</strain>
    </source>
</reference>
<dbReference type="Proteomes" id="UP001165342">
    <property type="component" value="Unassembled WGS sequence"/>
</dbReference>
<comment type="caution">
    <text evidence="2">The sequence shown here is derived from an EMBL/GenBank/DDBJ whole genome shotgun (WGS) entry which is preliminary data.</text>
</comment>
<feature type="chain" id="PRO_5046473760" evidence="1">
    <location>
        <begin position="27"/>
        <end position="174"/>
    </location>
</feature>
<dbReference type="InterPro" id="IPR025514">
    <property type="entry name" value="DUF4402"/>
</dbReference>
<proteinExistence type="predicted"/>
<keyword evidence="3" id="KW-1185">Reference proteome</keyword>
<dbReference type="PROSITE" id="PS51257">
    <property type="entry name" value="PROKAR_LIPOPROTEIN"/>
    <property type="match status" value="1"/>
</dbReference>
<keyword evidence="1" id="KW-0732">Signal</keyword>
<evidence type="ECO:0000313" key="3">
    <source>
        <dbReference type="Proteomes" id="UP001165342"/>
    </source>
</evidence>
<feature type="signal peptide" evidence="1">
    <location>
        <begin position="1"/>
        <end position="26"/>
    </location>
</feature>
<evidence type="ECO:0000313" key="2">
    <source>
        <dbReference type="EMBL" id="MCL6730903.1"/>
    </source>
</evidence>
<sequence length="174" mass="18246">MSRSKVLALGIAALAAACAGISPSRAQCRLCDRPTTSAPSISSDSQVRLEIETRLDFDRLILAGEGGGSALIRPDGTTSTEGAIAAIAGRAMVGSAAIHGEPGRAVRVEMPQRVELYSMNGGRITFDQIVTDLAALPRLDSAGQLSFRFGGRIRVEGDAEGDFRGDLPITVEYL</sequence>